<keyword evidence="2" id="KW-1185">Reference proteome</keyword>
<dbReference type="Proteomes" id="UP001059041">
    <property type="component" value="Linkage Group LG19"/>
</dbReference>
<gene>
    <name evidence="1" type="ORF">IRJ41_018015</name>
</gene>
<evidence type="ECO:0000313" key="1">
    <source>
        <dbReference type="EMBL" id="KAI7796196.1"/>
    </source>
</evidence>
<accession>A0A9W7TG97</accession>
<dbReference type="AlphaFoldDB" id="A0A9W7TG97"/>
<feature type="non-terminal residue" evidence="1">
    <location>
        <position position="73"/>
    </location>
</feature>
<protein>
    <submittedName>
        <fullName evidence="1">Uncharacterized protein</fullName>
    </submittedName>
</protein>
<organism evidence="1 2">
    <name type="scientific">Triplophysa rosa</name>
    <name type="common">Cave loach</name>
    <dbReference type="NCBI Taxonomy" id="992332"/>
    <lineage>
        <taxon>Eukaryota</taxon>
        <taxon>Metazoa</taxon>
        <taxon>Chordata</taxon>
        <taxon>Craniata</taxon>
        <taxon>Vertebrata</taxon>
        <taxon>Euteleostomi</taxon>
        <taxon>Actinopterygii</taxon>
        <taxon>Neopterygii</taxon>
        <taxon>Teleostei</taxon>
        <taxon>Ostariophysi</taxon>
        <taxon>Cypriniformes</taxon>
        <taxon>Nemacheilidae</taxon>
        <taxon>Triplophysa</taxon>
    </lineage>
</organism>
<dbReference type="EMBL" id="JAFHDT010000019">
    <property type="protein sequence ID" value="KAI7796196.1"/>
    <property type="molecule type" value="Genomic_DNA"/>
</dbReference>
<evidence type="ECO:0000313" key="2">
    <source>
        <dbReference type="Proteomes" id="UP001059041"/>
    </source>
</evidence>
<comment type="caution">
    <text evidence="1">The sequence shown here is derived from an EMBL/GenBank/DDBJ whole genome shotgun (WGS) entry which is preliminary data.</text>
</comment>
<sequence length="73" mass="8057">GVCCALAPGDSTRRPAVPCATAHRRLAVEDSFRYLQWHSVFTLGTSTIDQVWPARCGTGPGSWWWAGHALWQC</sequence>
<name>A0A9W7TG97_TRIRA</name>
<proteinExistence type="predicted"/>
<reference evidence="1" key="1">
    <citation type="submission" date="2021-02" db="EMBL/GenBank/DDBJ databases">
        <title>Comparative genomics reveals that relaxation of natural selection precedes convergent phenotypic evolution of cavefish.</title>
        <authorList>
            <person name="Peng Z."/>
        </authorList>
    </citation>
    <scope>NUCLEOTIDE SEQUENCE</scope>
    <source>
        <tissue evidence="1">Muscle</tissue>
    </source>
</reference>